<sequence length="56" mass="6325">MANIFRDGCESIGQNSEKCFKHSLKAIELGDTSLYGSLADMYFEGRETEQNFQKSV</sequence>
<dbReference type="AlphaFoldDB" id="I0EQD5"/>
<evidence type="ECO:0000313" key="2">
    <source>
        <dbReference type="Proteomes" id="UP000005013"/>
    </source>
</evidence>
<dbReference type="RefSeq" id="WP_014658683.1">
    <property type="nucleotide sequence ID" value="NC_017735.1"/>
</dbReference>
<gene>
    <name evidence="1" type="ordered locus">HCD_00610</name>
</gene>
<accession>I0EQD5</accession>
<dbReference type="Gene3D" id="1.25.40.10">
    <property type="entry name" value="Tetratricopeptide repeat domain"/>
    <property type="match status" value="1"/>
</dbReference>
<dbReference type="Proteomes" id="UP000005013">
    <property type="component" value="Chromosome"/>
</dbReference>
<dbReference type="InterPro" id="IPR011990">
    <property type="entry name" value="TPR-like_helical_dom_sf"/>
</dbReference>
<dbReference type="HOGENOM" id="CLU_3008040_0_0_7"/>
<dbReference type="KEGG" id="hcm:HCD_00610"/>
<dbReference type="EMBL" id="CP003481">
    <property type="protein sequence ID" value="AFI05154.1"/>
    <property type="molecule type" value="Genomic_DNA"/>
</dbReference>
<dbReference type="STRING" id="1163745.HCD_00610"/>
<proteinExistence type="predicted"/>
<evidence type="ECO:0000313" key="1">
    <source>
        <dbReference type="EMBL" id="AFI05154.1"/>
    </source>
</evidence>
<dbReference type="SUPFAM" id="SSF81901">
    <property type="entry name" value="HCP-like"/>
    <property type="match status" value="1"/>
</dbReference>
<protein>
    <submittedName>
        <fullName evidence="1">Uncharacterized protein</fullName>
    </submittedName>
</protein>
<organism evidence="1 2">
    <name type="scientific">Helicobacter cetorum (strain ATCC BAA-540 / CCUG 52418 / MIT 99-5656)</name>
    <dbReference type="NCBI Taxonomy" id="1163745"/>
    <lineage>
        <taxon>Bacteria</taxon>
        <taxon>Pseudomonadati</taxon>
        <taxon>Campylobacterota</taxon>
        <taxon>Epsilonproteobacteria</taxon>
        <taxon>Campylobacterales</taxon>
        <taxon>Helicobacteraceae</taxon>
        <taxon>Helicobacter</taxon>
    </lineage>
</organism>
<keyword evidence="2" id="KW-1185">Reference proteome</keyword>
<name>I0EQD5_HELCM</name>
<dbReference type="PATRIC" id="fig|1163745.3.peg.132"/>
<reference evidence="1 2" key="1">
    <citation type="journal article" date="2013" name="PLoS ONE">
        <title>Sequence Divergence and Conservation in Genomes ofHelicobacter cetorum Strains from a Dolphin and a Whale.</title>
        <authorList>
            <person name="Kersulyte D."/>
            <person name="Rossi M."/>
            <person name="Berg D.E."/>
        </authorList>
    </citation>
    <scope>NUCLEOTIDE SEQUENCE [LARGE SCALE GENOMIC DNA]</scope>
    <source>
        <strain evidence="1 2">MIT 99-5656</strain>
    </source>
</reference>